<dbReference type="EMBL" id="GBRH01278887">
    <property type="protein sequence ID" value="JAD19008.1"/>
    <property type="molecule type" value="Transcribed_RNA"/>
</dbReference>
<sequence length="22" mass="2508">MKEGMDTYHKLLLLRGATLTCI</sequence>
<evidence type="ECO:0000313" key="1">
    <source>
        <dbReference type="EMBL" id="JAD19008.1"/>
    </source>
</evidence>
<organism evidence="1">
    <name type="scientific">Arundo donax</name>
    <name type="common">Giant reed</name>
    <name type="synonym">Donax arundinaceus</name>
    <dbReference type="NCBI Taxonomy" id="35708"/>
    <lineage>
        <taxon>Eukaryota</taxon>
        <taxon>Viridiplantae</taxon>
        <taxon>Streptophyta</taxon>
        <taxon>Embryophyta</taxon>
        <taxon>Tracheophyta</taxon>
        <taxon>Spermatophyta</taxon>
        <taxon>Magnoliopsida</taxon>
        <taxon>Liliopsida</taxon>
        <taxon>Poales</taxon>
        <taxon>Poaceae</taxon>
        <taxon>PACMAD clade</taxon>
        <taxon>Arundinoideae</taxon>
        <taxon>Arundineae</taxon>
        <taxon>Arundo</taxon>
    </lineage>
</organism>
<reference evidence="1" key="1">
    <citation type="submission" date="2014-09" db="EMBL/GenBank/DDBJ databases">
        <authorList>
            <person name="Magalhaes I.L.F."/>
            <person name="Oliveira U."/>
            <person name="Santos F.R."/>
            <person name="Vidigal T.H.D.A."/>
            <person name="Brescovit A.D."/>
            <person name="Santos A.J."/>
        </authorList>
    </citation>
    <scope>NUCLEOTIDE SEQUENCE</scope>
    <source>
        <tissue evidence="1">Shoot tissue taken approximately 20 cm above the soil surface</tissue>
    </source>
</reference>
<protein>
    <submittedName>
        <fullName evidence="1">Uncharacterized protein</fullName>
    </submittedName>
</protein>
<accession>A0A0A8Y1M5</accession>
<proteinExistence type="predicted"/>
<reference evidence="1" key="2">
    <citation type="journal article" date="2015" name="Data Brief">
        <title>Shoot transcriptome of the giant reed, Arundo donax.</title>
        <authorList>
            <person name="Barrero R.A."/>
            <person name="Guerrero F.D."/>
            <person name="Moolhuijzen P."/>
            <person name="Goolsby J.A."/>
            <person name="Tidwell J."/>
            <person name="Bellgard S.E."/>
            <person name="Bellgard M.I."/>
        </authorList>
    </citation>
    <scope>NUCLEOTIDE SEQUENCE</scope>
    <source>
        <tissue evidence="1">Shoot tissue taken approximately 20 cm above the soil surface</tissue>
    </source>
</reference>
<name>A0A0A8Y1M5_ARUDO</name>
<dbReference type="AlphaFoldDB" id="A0A0A8Y1M5"/>